<comment type="caution">
    <text evidence="5">The sequence shown here is derived from an EMBL/GenBank/DDBJ whole genome shotgun (WGS) entry which is preliminary data.</text>
</comment>
<accession>X0T627</accession>
<reference evidence="5" key="1">
    <citation type="journal article" date="2014" name="Front. Microbiol.">
        <title>High frequency of phylogenetically diverse reductive dehalogenase-homologous genes in deep subseafloor sedimentary metagenomes.</title>
        <authorList>
            <person name="Kawai M."/>
            <person name="Futagami T."/>
            <person name="Toyoda A."/>
            <person name="Takaki Y."/>
            <person name="Nishi S."/>
            <person name="Hori S."/>
            <person name="Arai W."/>
            <person name="Tsubouchi T."/>
            <person name="Morono Y."/>
            <person name="Uchiyama I."/>
            <person name="Ito T."/>
            <person name="Fujiyama A."/>
            <person name="Inagaki F."/>
            <person name="Takami H."/>
        </authorList>
    </citation>
    <scope>NUCLEOTIDE SEQUENCE</scope>
    <source>
        <strain evidence="5">Expedition CK06-06</strain>
    </source>
</reference>
<dbReference type="GO" id="GO:0004824">
    <property type="term" value="F:lysine-tRNA ligase activity"/>
    <property type="evidence" value="ECO:0007669"/>
    <property type="project" value="TreeGrafter"/>
</dbReference>
<dbReference type="SUPFAM" id="SSF55681">
    <property type="entry name" value="Class II aaRS and biotin synthetases"/>
    <property type="match status" value="1"/>
</dbReference>
<gene>
    <name evidence="5" type="ORF">S01H1_02796</name>
</gene>
<evidence type="ECO:0000259" key="4">
    <source>
        <dbReference type="PROSITE" id="PS50862"/>
    </source>
</evidence>
<protein>
    <recommendedName>
        <fullName evidence="4">Aminoacyl-transfer RNA synthetases class-II family profile domain-containing protein</fullName>
    </recommendedName>
</protein>
<evidence type="ECO:0000313" key="5">
    <source>
        <dbReference type="EMBL" id="GAF71505.1"/>
    </source>
</evidence>
<keyword evidence="1" id="KW-0436">Ligase</keyword>
<evidence type="ECO:0000256" key="1">
    <source>
        <dbReference type="ARBA" id="ARBA00022598"/>
    </source>
</evidence>
<organism evidence="5">
    <name type="scientific">marine sediment metagenome</name>
    <dbReference type="NCBI Taxonomy" id="412755"/>
    <lineage>
        <taxon>unclassified sequences</taxon>
        <taxon>metagenomes</taxon>
        <taxon>ecological metagenomes</taxon>
    </lineage>
</organism>
<keyword evidence="3" id="KW-0067">ATP-binding</keyword>
<dbReference type="GO" id="GO:0000049">
    <property type="term" value="F:tRNA binding"/>
    <property type="evidence" value="ECO:0007669"/>
    <property type="project" value="TreeGrafter"/>
</dbReference>
<dbReference type="PROSITE" id="PS50862">
    <property type="entry name" value="AA_TRNA_LIGASE_II"/>
    <property type="match status" value="1"/>
</dbReference>
<feature type="non-terminal residue" evidence="5">
    <location>
        <position position="1"/>
    </location>
</feature>
<dbReference type="InterPro" id="IPR004364">
    <property type="entry name" value="Aa-tRNA-synt_II"/>
</dbReference>
<dbReference type="GO" id="GO:0005524">
    <property type="term" value="F:ATP binding"/>
    <property type="evidence" value="ECO:0007669"/>
    <property type="project" value="InterPro"/>
</dbReference>
<evidence type="ECO:0000256" key="3">
    <source>
        <dbReference type="ARBA" id="ARBA00022840"/>
    </source>
</evidence>
<dbReference type="Pfam" id="PF00152">
    <property type="entry name" value="tRNA-synt_2"/>
    <property type="match status" value="1"/>
</dbReference>
<dbReference type="InterPro" id="IPR045864">
    <property type="entry name" value="aa-tRNA-synth_II/BPL/LPL"/>
</dbReference>
<feature type="domain" description="Aminoacyl-transfer RNA synthetases class-II family profile" evidence="4">
    <location>
        <begin position="1"/>
        <end position="67"/>
    </location>
</feature>
<dbReference type="AlphaFoldDB" id="X0T627"/>
<evidence type="ECO:0000256" key="2">
    <source>
        <dbReference type="ARBA" id="ARBA00022741"/>
    </source>
</evidence>
<dbReference type="GO" id="GO:0006430">
    <property type="term" value="P:lysyl-tRNA aminoacylation"/>
    <property type="evidence" value="ECO:0007669"/>
    <property type="project" value="TreeGrafter"/>
</dbReference>
<dbReference type="PANTHER" id="PTHR42918">
    <property type="entry name" value="LYSYL-TRNA SYNTHETASE"/>
    <property type="match status" value="1"/>
</dbReference>
<name>X0T627_9ZZZZ</name>
<sequence>PFDQEQRFLEMKRLYAPDDEEAHPMDEDYLRAMKYGMPPNGGFGLGVDRLVMLLTDKPTIREVILFPQLRAKE</sequence>
<dbReference type="GO" id="GO:0005829">
    <property type="term" value="C:cytosol"/>
    <property type="evidence" value="ECO:0007669"/>
    <property type="project" value="TreeGrafter"/>
</dbReference>
<dbReference type="PANTHER" id="PTHR42918:SF15">
    <property type="entry name" value="LYSINE--TRNA LIGASE, CHLOROPLASTIC_MITOCHONDRIAL"/>
    <property type="match status" value="1"/>
</dbReference>
<keyword evidence="2" id="KW-0547">Nucleotide-binding</keyword>
<dbReference type="InterPro" id="IPR006195">
    <property type="entry name" value="aa-tRNA-synth_II"/>
</dbReference>
<dbReference type="Gene3D" id="3.30.930.10">
    <property type="entry name" value="Bira Bifunctional Protein, Domain 2"/>
    <property type="match status" value="1"/>
</dbReference>
<dbReference type="EMBL" id="BARS01001413">
    <property type="protein sequence ID" value="GAF71505.1"/>
    <property type="molecule type" value="Genomic_DNA"/>
</dbReference>
<proteinExistence type="predicted"/>